<evidence type="ECO:0000313" key="4">
    <source>
        <dbReference type="WBParaSite" id="Gr19_v10_g17167.t1"/>
    </source>
</evidence>
<dbReference type="PANTHER" id="PTHR31353">
    <property type="entry name" value="FAM98"/>
    <property type="match status" value="1"/>
</dbReference>
<organism evidence="3 4">
    <name type="scientific">Globodera rostochiensis</name>
    <name type="common">Golden nematode worm</name>
    <name type="synonym">Heterodera rostochiensis</name>
    <dbReference type="NCBI Taxonomy" id="31243"/>
    <lineage>
        <taxon>Eukaryota</taxon>
        <taxon>Metazoa</taxon>
        <taxon>Ecdysozoa</taxon>
        <taxon>Nematoda</taxon>
        <taxon>Chromadorea</taxon>
        <taxon>Rhabditida</taxon>
        <taxon>Tylenchina</taxon>
        <taxon>Tylenchomorpha</taxon>
        <taxon>Tylenchoidea</taxon>
        <taxon>Heteroderidae</taxon>
        <taxon>Heteroderinae</taxon>
        <taxon>Globodera</taxon>
    </lineage>
</organism>
<accession>A0A914HHB2</accession>
<name>A0A914HHB2_GLORO</name>
<dbReference type="PANTHER" id="PTHR31353:SF1">
    <property type="entry name" value="PROTEIN FAM98B"/>
    <property type="match status" value="1"/>
</dbReference>
<feature type="region of interest" description="Disordered" evidence="2">
    <location>
        <begin position="176"/>
        <end position="295"/>
    </location>
</feature>
<comment type="similarity">
    <text evidence="1">Belongs to the FAM98 family.</text>
</comment>
<dbReference type="AlphaFoldDB" id="A0A914HHB2"/>
<dbReference type="Proteomes" id="UP000887572">
    <property type="component" value="Unplaced"/>
</dbReference>
<keyword evidence="3" id="KW-1185">Reference proteome</keyword>
<feature type="compositionally biased region" description="Gly residues" evidence="2">
    <location>
        <begin position="230"/>
        <end position="287"/>
    </location>
</feature>
<dbReference type="GO" id="GO:0072669">
    <property type="term" value="C:tRNA-splicing ligase complex"/>
    <property type="evidence" value="ECO:0007669"/>
    <property type="project" value="TreeGrafter"/>
</dbReference>
<dbReference type="WBParaSite" id="Gr19_v10_g17167.t1">
    <property type="protein sequence ID" value="Gr19_v10_g17167.t1"/>
    <property type="gene ID" value="Gr19_v10_g17167"/>
</dbReference>
<dbReference type="Pfam" id="PF10239">
    <property type="entry name" value="DUF2465"/>
    <property type="match status" value="1"/>
</dbReference>
<evidence type="ECO:0000256" key="2">
    <source>
        <dbReference type="SAM" id="MobiDB-lite"/>
    </source>
</evidence>
<sequence>MEIDQQQQDGICENIASISRHLNLPLSDNVDTAYLALFKTKLVDLANESKKLKSVPRLLLPSSSPLDDKEWAKLSQYIDLFNSDYAQRALLLKRRAEVTVDSFLWSDRVQKMEDKIRDVLEVSGFTNLCFDPVYADEVLVANTDLLYVTKTSDAQLRKDTRSFVTAHRVKADVVPDRGGRTEKMQPMQRETFQQQETQRHQQQFRRGGGGGAGRGGGWNDGNRAQSDTAAGGGGGGWHSGGGEGHSGGGGGHSGGGGGHSGGGGGHSGGGGGHSGGGGRGAGGGRGGSGKRGRYN</sequence>
<feature type="compositionally biased region" description="Gly residues" evidence="2">
    <location>
        <begin position="206"/>
        <end position="219"/>
    </location>
</feature>
<protein>
    <submittedName>
        <fullName evidence="4">Protein FAM98A</fullName>
    </submittedName>
</protein>
<reference evidence="4" key="1">
    <citation type="submission" date="2022-11" db="UniProtKB">
        <authorList>
            <consortium name="WormBaseParasite"/>
        </authorList>
    </citation>
    <scope>IDENTIFICATION</scope>
</reference>
<feature type="compositionally biased region" description="Low complexity" evidence="2">
    <location>
        <begin position="188"/>
        <end position="205"/>
    </location>
</feature>
<evidence type="ECO:0000313" key="3">
    <source>
        <dbReference type="Proteomes" id="UP000887572"/>
    </source>
</evidence>
<dbReference type="InterPro" id="IPR018797">
    <property type="entry name" value="FAM98"/>
</dbReference>
<evidence type="ECO:0000256" key="1">
    <source>
        <dbReference type="ARBA" id="ARBA00007218"/>
    </source>
</evidence>
<proteinExistence type="inferred from homology"/>